<dbReference type="Pfam" id="PF00391">
    <property type="entry name" value="PEP-utilizers"/>
    <property type="match status" value="1"/>
</dbReference>
<dbReference type="Gene3D" id="3.30.470.20">
    <property type="entry name" value="ATP-grasp fold, B domain"/>
    <property type="match status" value="1"/>
</dbReference>
<dbReference type="InterPro" id="IPR036637">
    <property type="entry name" value="Phosphohistidine_dom_sf"/>
</dbReference>
<feature type="domain" description="Pyruvate phosphate dikinase AMP/ATP-binding" evidence="2">
    <location>
        <begin position="17"/>
        <end position="231"/>
    </location>
</feature>
<evidence type="ECO:0000259" key="1">
    <source>
        <dbReference type="Pfam" id="PF00391"/>
    </source>
</evidence>
<evidence type="ECO:0000259" key="2">
    <source>
        <dbReference type="Pfam" id="PF01326"/>
    </source>
</evidence>
<dbReference type="PANTHER" id="PTHR43615:SF1">
    <property type="entry name" value="PPDK_N DOMAIN-CONTAINING PROTEIN"/>
    <property type="match status" value="1"/>
</dbReference>
<reference evidence="3" key="1">
    <citation type="submission" date="2022-12" db="EMBL/GenBank/DDBJ databases">
        <title>Bacterial isolates from different developmental stages of Nematostella vectensis.</title>
        <authorList>
            <person name="Fraune S."/>
        </authorList>
    </citation>
    <scope>NUCLEOTIDE SEQUENCE</scope>
    <source>
        <strain evidence="3">G21630-S1</strain>
    </source>
</reference>
<evidence type="ECO:0000313" key="4">
    <source>
        <dbReference type="Proteomes" id="UP001069802"/>
    </source>
</evidence>
<evidence type="ECO:0000313" key="3">
    <source>
        <dbReference type="EMBL" id="MCZ4282412.1"/>
    </source>
</evidence>
<name>A0ABT4LMR3_9PROT</name>
<dbReference type="InterPro" id="IPR002192">
    <property type="entry name" value="PPDK_AMP/ATP-bd"/>
</dbReference>
<dbReference type="Gene3D" id="3.50.30.10">
    <property type="entry name" value="Phosphohistidine domain"/>
    <property type="match status" value="1"/>
</dbReference>
<dbReference type="SUPFAM" id="SSF56059">
    <property type="entry name" value="Glutathione synthetase ATP-binding domain-like"/>
    <property type="match status" value="1"/>
</dbReference>
<dbReference type="InterPro" id="IPR013815">
    <property type="entry name" value="ATP_grasp_subdomain_1"/>
</dbReference>
<sequence>MTRFVFTLEEAFDLGAEIVGGKSWGLARLARYGFTIPKTLALGTELYREILKQPLVAASLKRLQCNPDDPLLIDELHRAILAADIPVAFIQELDSNLREAGLKGANLAVRSSAVGEDGVAASFAGQHRSVLSVTGSEELLSAVRECLASLWTAGAVAYRLHMGFDLTGVSMGITLCEMVEGAAEMRSGVAFTADPVSGRRDIMVVEAVEGLADDLVSGQVQGCRYEIPRDQVATAQAKEGPLSDSQLVLLGQELVRLHWSLGDGDIPYDTEWLFDGTRIVFVQARPVTAMPHCTFPEVSNAPIIWSNANLKEVLAEIPCPISWGFIETGIPELMHVLPRTAGYPIPAGIRPIKRIKGRCYGDLSGLQWLWYDGFGQNPGDSNRSIGGHQPVITIPEKTNWLVRLRRLGRGLKVMKLMKGVEAKLEQSCAAIFSDVRAFRATDLAALDDRELVEEMWRWLSVTRSFMPDFAKGANSCGIKLFLFEQQVGKLRNDTDRKIAHALLSGGGQMDSAEHAVSLRHIAELAREDKEALRILEGEGLPVKRGEGAFETALRHYLDQYGHRGVGELDMVYPRWSEDPRFLFEQIRFLMTQESRTVEQASVNTDLDRLLERLPGRHRKALLRAAEAARGGMALRERVKSAIVAAMEPVRRLLLEKGRRMVRDGQLQQADDLCWITFQEFMALLAGRWNGKGLKQLVCDRRARHAAWAGESVSDVYIEEQGQARALEITENLTGAELVGFGAFPGRYQGTARVLRSPDDGGRMMQGDIMVAPFTDPSWTPLFLRAGALVMEIGGTMSHGVIVARELGLPTVVNIPGALQRIADGEFLEVDGSLGRVLKKV</sequence>
<feature type="domain" description="PEP-utilising enzyme mobile" evidence="1">
    <location>
        <begin position="765"/>
        <end position="834"/>
    </location>
</feature>
<proteinExistence type="predicted"/>
<dbReference type="InterPro" id="IPR051549">
    <property type="entry name" value="PEP_Utilizing_Enz"/>
</dbReference>
<protein>
    <submittedName>
        <fullName evidence="3">PEP-utilizing enzyme</fullName>
    </submittedName>
</protein>
<comment type="caution">
    <text evidence="3">The sequence shown here is derived from an EMBL/GenBank/DDBJ whole genome shotgun (WGS) entry which is preliminary data.</text>
</comment>
<dbReference type="Pfam" id="PF01326">
    <property type="entry name" value="PPDK_N"/>
    <property type="match status" value="1"/>
</dbReference>
<gene>
    <name evidence="3" type="ORF">O4H49_16615</name>
</gene>
<dbReference type="PANTHER" id="PTHR43615">
    <property type="entry name" value="PHOSPHOENOLPYRUVATE SYNTHASE-RELATED"/>
    <property type="match status" value="1"/>
</dbReference>
<dbReference type="InterPro" id="IPR008279">
    <property type="entry name" value="PEP-util_enz_mobile_dom"/>
</dbReference>
<accession>A0ABT4LMR3</accession>
<dbReference type="Proteomes" id="UP001069802">
    <property type="component" value="Unassembled WGS sequence"/>
</dbReference>
<dbReference type="SUPFAM" id="SSF52009">
    <property type="entry name" value="Phosphohistidine domain"/>
    <property type="match status" value="1"/>
</dbReference>
<dbReference type="Gene3D" id="3.30.1490.20">
    <property type="entry name" value="ATP-grasp fold, A domain"/>
    <property type="match status" value="1"/>
</dbReference>
<dbReference type="EMBL" id="JAPWGY010000007">
    <property type="protein sequence ID" value="MCZ4282412.1"/>
    <property type="molecule type" value="Genomic_DNA"/>
</dbReference>
<dbReference type="RefSeq" id="WP_269424562.1">
    <property type="nucleotide sequence ID" value="NZ_JAPWGY010000007.1"/>
</dbReference>
<keyword evidence="4" id="KW-1185">Reference proteome</keyword>
<organism evidence="3 4">
    <name type="scientific">Kiloniella laminariae</name>
    <dbReference type="NCBI Taxonomy" id="454162"/>
    <lineage>
        <taxon>Bacteria</taxon>
        <taxon>Pseudomonadati</taxon>
        <taxon>Pseudomonadota</taxon>
        <taxon>Alphaproteobacteria</taxon>
        <taxon>Rhodospirillales</taxon>
        <taxon>Kiloniellaceae</taxon>
        <taxon>Kiloniella</taxon>
    </lineage>
</organism>